<dbReference type="AlphaFoldDB" id="A0A1L8RIG0"/>
<dbReference type="Pfam" id="PF00232">
    <property type="entry name" value="Glyco_hydro_1"/>
    <property type="match status" value="1"/>
</dbReference>
<keyword evidence="6" id="KW-1185">Reference proteome</keyword>
<dbReference type="GO" id="GO:0016052">
    <property type="term" value="P:carbohydrate catabolic process"/>
    <property type="evidence" value="ECO:0007669"/>
    <property type="project" value="TreeGrafter"/>
</dbReference>
<accession>A0A1L8RIG0</accession>
<dbReference type="SUPFAM" id="SSF51445">
    <property type="entry name" value="(Trans)glycosidases"/>
    <property type="match status" value="1"/>
</dbReference>
<evidence type="ECO:0000256" key="1">
    <source>
        <dbReference type="ARBA" id="ARBA00010838"/>
    </source>
</evidence>
<dbReference type="InterPro" id="IPR017853">
    <property type="entry name" value="GH"/>
</dbReference>
<protein>
    <submittedName>
        <fullName evidence="5">6-phospho-beta-glucosidase</fullName>
    </submittedName>
</protein>
<organism evidence="5 6">
    <name type="scientific">Enterococcus canis</name>
    <dbReference type="NCBI Taxonomy" id="214095"/>
    <lineage>
        <taxon>Bacteria</taxon>
        <taxon>Bacillati</taxon>
        <taxon>Bacillota</taxon>
        <taxon>Bacilli</taxon>
        <taxon>Lactobacillales</taxon>
        <taxon>Enterococcaceae</taxon>
        <taxon>Enterococcus</taxon>
    </lineage>
</organism>
<dbReference type="Proteomes" id="UP000181884">
    <property type="component" value="Unassembled WGS sequence"/>
</dbReference>
<evidence type="ECO:0000256" key="2">
    <source>
        <dbReference type="ARBA" id="ARBA00022801"/>
    </source>
</evidence>
<dbReference type="FunFam" id="3.20.20.80:FF:000004">
    <property type="entry name" value="Beta-glucosidase 6-phospho-beta-glucosidase"/>
    <property type="match status" value="1"/>
</dbReference>
<comment type="similarity">
    <text evidence="1 4">Belongs to the glycosyl hydrolase 1 family.</text>
</comment>
<dbReference type="Gene3D" id="3.20.20.80">
    <property type="entry name" value="Glycosidases"/>
    <property type="match status" value="1"/>
</dbReference>
<dbReference type="RefSeq" id="WP_067390296.1">
    <property type="nucleotide sequence ID" value="NZ_JXKH01000002.1"/>
</dbReference>
<dbReference type="InterPro" id="IPR001360">
    <property type="entry name" value="Glyco_hydro_1"/>
</dbReference>
<dbReference type="PANTHER" id="PTHR10353">
    <property type="entry name" value="GLYCOSYL HYDROLASE"/>
    <property type="match status" value="1"/>
</dbReference>
<dbReference type="GO" id="GO:0005829">
    <property type="term" value="C:cytosol"/>
    <property type="evidence" value="ECO:0007669"/>
    <property type="project" value="TreeGrafter"/>
</dbReference>
<evidence type="ECO:0000256" key="3">
    <source>
        <dbReference type="ARBA" id="ARBA00023295"/>
    </source>
</evidence>
<dbReference type="EMBL" id="JXKH01000002">
    <property type="protein sequence ID" value="OJG19523.1"/>
    <property type="molecule type" value="Genomic_DNA"/>
</dbReference>
<keyword evidence="3" id="KW-0326">Glycosidase</keyword>
<proteinExistence type="inferred from homology"/>
<evidence type="ECO:0000256" key="4">
    <source>
        <dbReference type="RuleBase" id="RU003690"/>
    </source>
</evidence>
<evidence type="ECO:0000313" key="6">
    <source>
        <dbReference type="Proteomes" id="UP000181884"/>
    </source>
</evidence>
<gene>
    <name evidence="5" type="ORF">RU97_GL001094</name>
</gene>
<dbReference type="PANTHER" id="PTHR10353:SF139">
    <property type="entry name" value="6-PHOSPHO-BETA-GLUCOSIDASE GMUD"/>
    <property type="match status" value="1"/>
</dbReference>
<dbReference type="PRINTS" id="PR00131">
    <property type="entry name" value="GLHYDRLASE1"/>
</dbReference>
<dbReference type="GO" id="GO:0008422">
    <property type="term" value="F:beta-glucosidase activity"/>
    <property type="evidence" value="ECO:0007669"/>
    <property type="project" value="TreeGrafter"/>
</dbReference>
<name>A0A1L8RIG0_9ENTE</name>
<evidence type="ECO:0000313" key="5">
    <source>
        <dbReference type="EMBL" id="OJG19523.1"/>
    </source>
</evidence>
<dbReference type="STRING" id="214095.RU97_GL001094"/>
<keyword evidence="2" id="KW-0378">Hydrolase</keyword>
<sequence>MDYQFSKDFFWGAATSATQSEGRVVGDGKGENIWDYASTIYNHRFYDGVTTEKTSRFYEDYQVDIQRMQDLNFNSFRTSISWSRLIPEGRGQVNREAVAFYHEVFDELNKKGIKPFVNLYHFDMPLALQEIGGFENREVIQAYRDYAQLCFDLFGDKVAYWFTFNEPMIPAEAGYLHDRHYPYVVDFKRAAQVLHNIILAHCEAVKVFREGDYSGKIGIIMDVIPVYPRSQNPADLKAAEMADLFYTRSLNDAILKGHYPAELGEVLKAYGQMPEDIREEDLALMAETKIDLLGINYYRPRRVKARESVPNPDGVFSPEWFYDNYEMPGRRMNTSRGIEIYPQGLYDIAKKIQQEYDNIDWFVSENGIGIQGEEQFIEGGIVQDDYRIEFLKEHLIWLHRAMEEGSNCLGYHMWTFVDCWSWINAYKNRYGFYRLDLETGEKTVKKSGLWFKDVITQQGFDQKEKIKEMTK</sequence>
<comment type="caution">
    <text evidence="5">The sequence shown here is derived from an EMBL/GenBank/DDBJ whole genome shotgun (WGS) entry which is preliminary data.</text>
</comment>
<reference evidence="5 6" key="1">
    <citation type="submission" date="2014-12" db="EMBL/GenBank/DDBJ databases">
        <title>Draft genome sequences of 29 type strains of Enterococci.</title>
        <authorList>
            <person name="Zhong Z."/>
            <person name="Sun Z."/>
            <person name="Liu W."/>
            <person name="Zhang W."/>
            <person name="Zhang H."/>
        </authorList>
    </citation>
    <scope>NUCLEOTIDE SEQUENCE [LARGE SCALE GENOMIC DNA]</scope>
    <source>
        <strain evidence="5 6">DSM 17029</strain>
    </source>
</reference>